<evidence type="ECO:0000256" key="2">
    <source>
        <dbReference type="ARBA" id="ARBA00022448"/>
    </source>
</evidence>
<dbReference type="PANTHER" id="PTHR43791:SF36">
    <property type="entry name" value="TRANSPORTER, PUTATIVE (AFU_ORTHOLOGUE AFUA_6G08340)-RELATED"/>
    <property type="match status" value="1"/>
</dbReference>
<keyword evidence="4 6" id="KW-1133">Transmembrane helix</keyword>
<evidence type="ECO:0008006" key="9">
    <source>
        <dbReference type="Google" id="ProtNLM"/>
    </source>
</evidence>
<evidence type="ECO:0000313" key="7">
    <source>
        <dbReference type="EMBL" id="PIL26423.1"/>
    </source>
</evidence>
<evidence type="ECO:0000313" key="8">
    <source>
        <dbReference type="Proteomes" id="UP000230002"/>
    </source>
</evidence>
<sequence length="86" mass="10053">MVLLVRLLQYPDKADFLTESERPWLVDTIERDSSELSRHFKRKFVFQALRDPHVWLLFCIHLCLIIPGYAFSLFLPTIITGIGFSA</sequence>
<dbReference type="InterPro" id="IPR036259">
    <property type="entry name" value="MFS_trans_sf"/>
</dbReference>
<keyword evidence="8" id="KW-1185">Reference proteome</keyword>
<evidence type="ECO:0000256" key="4">
    <source>
        <dbReference type="ARBA" id="ARBA00022989"/>
    </source>
</evidence>
<protein>
    <recommendedName>
        <fullName evidence="9">Transporter</fullName>
    </recommendedName>
</protein>
<keyword evidence="3 6" id="KW-0812">Transmembrane</keyword>
<evidence type="ECO:0000256" key="3">
    <source>
        <dbReference type="ARBA" id="ARBA00022692"/>
    </source>
</evidence>
<comment type="caution">
    <text evidence="7">The sequence shown here is derived from an EMBL/GenBank/DDBJ whole genome shotgun (WGS) entry which is preliminary data.</text>
</comment>
<organism evidence="7 8">
    <name type="scientific">Ganoderma sinense ZZ0214-1</name>
    <dbReference type="NCBI Taxonomy" id="1077348"/>
    <lineage>
        <taxon>Eukaryota</taxon>
        <taxon>Fungi</taxon>
        <taxon>Dikarya</taxon>
        <taxon>Basidiomycota</taxon>
        <taxon>Agaricomycotina</taxon>
        <taxon>Agaricomycetes</taxon>
        <taxon>Polyporales</taxon>
        <taxon>Polyporaceae</taxon>
        <taxon>Ganoderma</taxon>
    </lineage>
</organism>
<dbReference type="AlphaFoldDB" id="A0A2G8RY30"/>
<dbReference type="STRING" id="1077348.A0A2G8RY30"/>
<name>A0A2G8RY30_9APHY</name>
<gene>
    <name evidence="7" type="ORF">GSI_12180</name>
</gene>
<dbReference type="GO" id="GO:0022857">
    <property type="term" value="F:transmembrane transporter activity"/>
    <property type="evidence" value="ECO:0007669"/>
    <property type="project" value="TreeGrafter"/>
</dbReference>
<evidence type="ECO:0000256" key="6">
    <source>
        <dbReference type="SAM" id="Phobius"/>
    </source>
</evidence>
<dbReference type="SUPFAM" id="SSF103473">
    <property type="entry name" value="MFS general substrate transporter"/>
    <property type="match status" value="1"/>
</dbReference>
<accession>A0A2G8RY30</accession>
<reference evidence="7 8" key="1">
    <citation type="journal article" date="2015" name="Sci. Rep.">
        <title>Chromosome-level genome map provides insights into diverse defense mechanisms in the medicinal fungus Ganoderma sinense.</title>
        <authorList>
            <person name="Zhu Y."/>
            <person name="Xu J."/>
            <person name="Sun C."/>
            <person name="Zhou S."/>
            <person name="Xu H."/>
            <person name="Nelson D.R."/>
            <person name="Qian J."/>
            <person name="Song J."/>
            <person name="Luo H."/>
            <person name="Xiang L."/>
            <person name="Li Y."/>
            <person name="Xu Z."/>
            <person name="Ji A."/>
            <person name="Wang L."/>
            <person name="Lu S."/>
            <person name="Hayward A."/>
            <person name="Sun W."/>
            <person name="Li X."/>
            <person name="Schwartz D.C."/>
            <person name="Wang Y."/>
            <person name="Chen S."/>
        </authorList>
    </citation>
    <scope>NUCLEOTIDE SEQUENCE [LARGE SCALE GENOMIC DNA]</scope>
    <source>
        <strain evidence="7 8">ZZ0214-1</strain>
    </source>
</reference>
<feature type="transmembrane region" description="Helical" evidence="6">
    <location>
        <begin position="54"/>
        <end position="75"/>
    </location>
</feature>
<dbReference type="PANTHER" id="PTHR43791">
    <property type="entry name" value="PERMEASE-RELATED"/>
    <property type="match status" value="1"/>
</dbReference>
<keyword evidence="2" id="KW-0813">Transport</keyword>
<evidence type="ECO:0000256" key="5">
    <source>
        <dbReference type="ARBA" id="ARBA00023136"/>
    </source>
</evidence>
<dbReference type="Proteomes" id="UP000230002">
    <property type="component" value="Unassembled WGS sequence"/>
</dbReference>
<proteinExistence type="predicted"/>
<comment type="subcellular location">
    <subcellularLocation>
        <location evidence="1">Membrane</location>
        <topology evidence="1">Multi-pass membrane protein</topology>
    </subcellularLocation>
</comment>
<dbReference type="OrthoDB" id="3639251at2759"/>
<dbReference type="EMBL" id="AYKW01000045">
    <property type="protein sequence ID" value="PIL26423.1"/>
    <property type="molecule type" value="Genomic_DNA"/>
</dbReference>
<evidence type="ECO:0000256" key="1">
    <source>
        <dbReference type="ARBA" id="ARBA00004141"/>
    </source>
</evidence>
<dbReference type="GO" id="GO:0016020">
    <property type="term" value="C:membrane"/>
    <property type="evidence" value="ECO:0007669"/>
    <property type="project" value="UniProtKB-SubCell"/>
</dbReference>
<keyword evidence="5 6" id="KW-0472">Membrane</keyword>